<keyword evidence="1" id="KW-0328">Glycosyltransferase</keyword>
<gene>
    <name evidence="3" type="ORF">MSZNOR_4325</name>
</gene>
<dbReference type="SUPFAM" id="SSF53756">
    <property type="entry name" value="UDP-Glycosyltransferase/glycogen phosphorylase"/>
    <property type="match status" value="1"/>
</dbReference>
<dbReference type="RefSeq" id="WP_026609716.1">
    <property type="nucleotide sequence ID" value="NZ_OX458333.1"/>
</dbReference>
<accession>A0ABN8XCS2</accession>
<dbReference type="Gene3D" id="3.40.50.2000">
    <property type="entry name" value="Glycogen Phosphorylase B"/>
    <property type="match status" value="2"/>
</dbReference>
<organism evidence="3 4">
    <name type="scientific">Methylocaldum szegediense</name>
    <dbReference type="NCBI Taxonomy" id="73780"/>
    <lineage>
        <taxon>Bacteria</taxon>
        <taxon>Pseudomonadati</taxon>
        <taxon>Pseudomonadota</taxon>
        <taxon>Gammaproteobacteria</taxon>
        <taxon>Methylococcales</taxon>
        <taxon>Methylococcaceae</taxon>
        <taxon>Methylocaldum</taxon>
    </lineage>
</organism>
<proteinExistence type="predicted"/>
<dbReference type="EMBL" id="OX458333">
    <property type="protein sequence ID" value="CAI8945112.1"/>
    <property type="molecule type" value="Genomic_DNA"/>
</dbReference>
<evidence type="ECO:0000313" key="3">
    <source>
        <dbReference type="EMBL" id="CAI8945112.1"/>
    </source>
</evidence>
<keyword evidence="4" id="KW-1185">Reference proteome</keyword>
<protein>
    <submittedName>
        <fullName evidence="3">Glycosyltransferase involved in cell wall biosynthesis</fullName>
    </submittedName>
</protein>
<dbReference type="PANTHER" id="PTHR12526:SF510">
    <property type="entry name" value="D-INOSITOL 3-PHOSPHATE GLYCOSYLTRANSFERASE"/>
    <property type="match status" value="1"/>
</dbReference>
<dbReference type="Pfam" id="PF13692">
    <property type="entry name" value="Glyco_trans_1_4"/>
    <property type="match status" value="1"/>
</dbReference>
<dbReference type="Proteomes" id="UP001162030">
    <property type="component" value="Chromosome"/>
</dbReference>
<evidence type="ECO:0000313" key="4">
    <source>
        <dbReference type="Proteomes" id="UP001162030"/>
    </source>
</evidence>
<dbReference type="PANTHER" id="PTHR12526">
    <property type="entry name" value="GLYCOSYLTRANSFERASE"/>
    <property type="match status" value="1"/>
</dbReference>
<name>A0ABN8XCS2_9GAMM</name>
<keyword evidence="2" id="KW-0808">Transferase</keyword>
<evidence type="ECO:0000256" key="2">
    <source>
        <dbReference type="ARBA" id="ARBA00022679"/>
    </source>
</evidence>
<evidence type="ECO:0000256" key="1">
    <source>
        <dbReference type="ARBA" id="ARBA00022676"/>
    </source>
</evidence>
<sequence>MIRPSVVYLGRSRLQRNRANLIQTLQMMEAFRLVGLDATLYLPPWPNSLDLATRLREFGIESSLDIRSSWLLNRRWNGKPFVTLYGRRLRQAAGVYTRSVQISATLAAAGIQHQLEIHEAERELIGKGYLADIVKHHRQGIIEWLFPISHAAAEILIRAGATAERVLVSPSGTKLSAFAPIAPFDPDRLSAPRIVYLGRLSRDRGLDVFQQIAARGIANVTLVGEQEDAVQTSGKLEVVPFVPHREVPLWWERSDLILLPYQRNLPHADSISPIKLFEAMAAGRPIVVSNLPAIREIIDHEKTGLLVEPEDTEGWIAAVRRLQNDPQLARRLAQAAKEKARDYSWEKRAERIARACGWLAS</sequence>
<reference evidence="3 4" key="1">
    <citation type="submission" date="2023-03" db="EMBL/GenBank/DDBJ databases">
        <authorList>
            <person name="Pearce D."/>
        </authorList>
    </citation>
    <scope>NUCLEOTIDE SEQUENCE [LARGE SCALE GENOMIC DNA]</scope>
    <source>
        <strain evidence="3">Msz</strain>
    </source>
</reference>
<dbReference type="CDD" id="cd03801">
    <property type="entry name" value="GT4_PimA-like"/>
    <property type="match status" value="1"/>
</dbReference>